<dbReference type="EMBL" id="VXIV02001667">
    <property type="protein sequence ID" value="KAF6030825.1"/>
    <property type="molecule type" value="Genomic_DNA"/>
</dbReference>
<feature type="compositionally biased region" description="Basic and acidic residues" evidence="1">
    <location>
        <begin position="36"/>
        <end position="52"/>
    </location>
</feature>
<sequence>MAEEPALDCTANLKNSPKINETVKESDEPSANCTKNDVESSDREHDFFKNEPDLNSDAKTTTSEINQESDTVKPEAEKKINENDNEKFNSTANLSDNDLTHKDPLIDNGMSEAGAVETKKNDESPSESQLPVVDEPDGIKPVDQISESASLDKEYADDFESTEKAESPTLENSKLEEKEVKTDEVLETNESKPETSDTAELQSEVTEATSKIEKTLDETDTYPAAKITSEPATSQEINTDEPDEKSNVVGENETSTSVAAENINETSVSEIDALQSINHKRQEEKEVFQKLIDDITRLENELSLKSTANDELKANIDVYKIDLEQEKERAEQHKKEAEELRQELADTNHKLSLALKVEDESGVSPGILDESVTSDGNSAKYEEEISDLRQKVKKLTQNDELKTERVAQLQSQISDYALLMAHLEEEIGSERVETLRQQKNDSGANGRKQENRNKSVQGNAVSPEKQQSGVCSIL</sequence>
<dbReference type="Proteomes" id="UP000593567">
    <property type="component" value="Unassembled WGS sequence"/>
</dbReference>
<evidence type="ECO:0000313" key="3">
    <source>
        <dbReference type="Proteomes" id="UP000593567"/>
    </source>
</evidence>
<evidence type="ECO:0000256" key="1">
    <source>
        <dbReference type="SAM" id="MobiDB-lite"/>
    </source>
</evidence>
<organism evidence="2 3">
    <name type="scientific">Bugula neritina</name>
    <name type="common">Brown bryozoan</name>
    <name type="synonym">Sertularia neritina</name>
    <dbReference type="NCBI Taxonomy" id="10212"/>
    <lineage>
        <taxon>Eukaryota</taxon>
        <taxon>Metazoa</taxon>
        <taxon>Spiralia</taxon>
        <taxon>Lophotrochozoa</taxon>
        <taxon>Bryozoa</taxon>
        <taxon>Gymnolaemata</taxon>
        <taxon>Cheilostomatida</taxon>
        <taxon>Flustrina</taxon>
        <taxon>Buguloidea</taxon>
        <taxon>Bugulidae</taxon>
        <taxon>Bugula</taxon>
    </lineage>
</organism>
<dbReference type="AlphaFoldDB" id="A0A7J7JY55"/>
<feature type="region of interest" description="Disordered" evidence="1">
    <location>
        <begin position="1"/>
        <end position="264"/>
    </location>
</feature>
<feature type="compositionally biased region" description="Basic and acidic residues" evidence="1">
    <location>
        <begin position="150"/>
        <end position="166"/>
    </location>
</feature>
<proteinExistence type="predicted"/>
<reference evidence="2" key="1">
    <citation type="submission" date="2020-06" db="EMBL/GenBank/DDBJ databases">
        <title>Draft genome of Bugula neritina, a colonial animal packing powerful symbionts and potential medicines.</title>
        <authorList>
            <person name="Rayko M."/>
        </authorList>
    </citation>
    <scope>NUCLEOTIDE SEQUENCE [LARGE SCALE GENOMIC DNA]</scope>
    <source>
        <strain evidence="2">Kwan_BN1</strain>
    </source>
</reference>
<feature type="compositionally biased region" description="Polar residues" evidence="1">
    <location>
        <begin position="252"/>
        <end position="264"/>
    </location>
</feature>
<feature type="compositionally biased region" description="Polar residues" evidence="1">
    <location>
        <begin position="454"/>
        <end position="474"/>
    </location>
</feature>
<feature type="compositionally biased region" description="Basic and acidic residues" evidence="1">
    <location>
        <begin position="173"/>
        <end position="195"/>
    </location>
</feature>
<feature type="compositionally biased region" description="Polar residues" evidence="1">
    <location>
        <begin position="196"/>
        <end position="209"/>
    </location>
</feature>
<accession>A0A7J7JY55</accession>
<evidence type="ECO:0000313" key="2">
    <source>
        <dbReference type="EMBL" id="KAF6030825.1"/>
    </source>
</evidence>
<protein>
    <submittedName>
        <fullName evidence="2">Uncharacterized protein</fullName>
    </submittedName>
</protein>
<name>A0A7J7JY55_BUGNE</name>
<comment type="caution">
    <text evidence="2">The sequence shown here is derived from an EMBL/GenBank/DDBJ whole genome shotgun (WGS) entry which is preliminary data.</text>
</comment>
<feature type="region of interest" description="Disordered" evidence="1">
    <location>
        <begin position="364"/>
        <end position="383"/>
    </location>
</feature>
<feature type="region of interest" description="Disordered" evidence="1">
    <location>
        <begin position="433"/>
        <end position="474"/>
    </location>
</feature>
<feature type="compositionally biased region" description="Polar residues" evidence="1">
    <location>
        <begin position="57"/>
        <end position="69"/>
    </location>
</feature>
<keyword evidence="3" id="KW-1185">Reference proteome</keyword>
<feature type="compositionally biased region" description="Polar residues" evidence="1">
    <location>
        <begin position="88"/>
        <end position="97"/>
    </location>
</feature>
<gene>
    <name evidence="2" type="ORF">EB796_010869</name>
</gene>
<feature type="compositionally biased region" description="Basic and acidic residues" evidence="1">
    <location>
        <begin position="70"/>
        <end position="87"/>
    </location>
</feature>